<comment type="similarity">
    <text evidence="3">Belongs to the peptidase M1 family.</text>
</comment>
<keyword evidence="17" id="KW-0325">Glycoprotein</keyword>
<evidence type="ECO:0000256" key="8">
    <source>
        <dbReference type="ARBA" id="ARBA00022622"/>
    </source>
</evidence>
<keyword evidence="10 22" id="KW-0479">Metal-binding</keyword>
<evidence type="ECO:0000256" key="3">
    <source>
        <dbReference type="ARBA" id="ARBA00010136"/>
    </source>
</evidence>
<dbReference type="Gene3D" id="1.25.50.20">
    <property type="match status" value="1"/>
</dbReference>
<comment type="caution">
    <text evidence="27">The sequence shown here is derived from an EMBL/GenBank/DDBJ whole genome shotgun (WGS) entry which is preliminary data.</text>
</comment>
<dbReference type="InterPro" id="IPR027268">
    <property type="entry name" value="Peptidase_M4/M1_CTD_sf"/>
</dbReference>
<organism evidence="27 28">
    <name type="scientific">Asbolus verrucosus</name>
    <name type="common">Desert ironclad beetle</name>
    <dbReference type="NCBI Taxonomy" id="1661398"/>
    <lineage>
        <taxon>Eukaryota</taxon>
        <taxon>Metazoa</taxon>
        <taxon>Ecdysozoa</taxon>
        <taxon>Arthropoda</taxon>
        <taxon>Hexapoda</taxon>
        <taxon>Insecta</taxon>
        <taxon>Pterygota</taxon>
        <taxon>Neoptera</taxon>
        <taxon>Endopterygota</taxon>
        <taxon>Coleoptera</taxon>
        <taxon>Polyphaga</taxon>
        <taxon>Cucujiformia</taxon>
        <taxon>Tenebrionidae</taxon>
        <taxon>Pimeliinae</taxon>
        <taxon>Asbolus</taxon>
    </lineage>
</organism>
<keyword evidence="6 27" id="KW-0031">Aminopeptidase</keyword>
<comment type="subcellular location">
    <subcellularLocation>
        <location evidence="2">Cell membrane</location>
        <topology evidence="2">Lipid-anchor</topology>
        <topology evidence="2">GPI-anchor</topology>
    </subcellularLocation>
</comment>
<gene>
    <name evidence="27" type="ORF">BDFB_004759</name>
</gene>
<evidence type="ECO:0000256" key="12">
    <source>
        <dbReference type="ARBA" id="ARBA00022801"/>
    </source>
</evidence>
<dbReference type="AlphaFoldDB" id="A0A482W9F5"/>
<dbReference type="FunFam" id="1.25.50.20:FF:000001">
    <property type="entry name" value="Aminopeptidase"/>
    <property type="match status" value="1"/>
</dbReference>
<feature type="site" description="Transition state stabilizer" evidence="23">
    <location>
        <position position="574"/>
    </location>
</feature>
<dbReference type="GO" id="GO:0043171">
    <property type="term" value="P:peptide catabolic process"/>
    <property type="evidence" value="ECO:0007669"/>
    <property type="project" value="TreeGrafter"/>
</dbReference>
<evidence type="ECO:0000256" key="18">
    <source>
        <dbReference type="ARBA" id="ARBA00023288"/>
    </source>
</evidence>
<dbReference type="FunFam" id="1.10.390.10:FF:000013">
    <property type="entry name" value="Aminopeptidase N"/>
    <property type="match status" value="1"/>
</dbReference>
<evidence type="ECO:0000256" key="22">
    <source>
        <dbReference type="PIRSR" id="PIRSR634016-3"/>
    </source>
</evidence>
<dbReference type="GO" id="GO:0006508">
    <property type="term" value="P:proteolysis"/>
    <property type="evidence" value="ECO:0007669"/>
    <property type="project" value="UniProtKB-KW"/>
</dbReference>
<evidence type="ECO:0000259" key="24">
    <source>
        <dbReference type="Pfam" id="PF01433"/>
    </source>
</evidence>
<keyword evidence="18" id="KW-0449">Lipoprotein</keyword>
<dbReference type="Pfam" id="PF11838">
    <property type="entry name" value="ERAP1_C"/>
    <property type="match status" value="1"/>
</dbReference>
<dbReference type="GO" id="GO:0005886">
    <property type="term" value="C:plasma membrane"/>
    <property type="evidence" value="ECO:0007669"/>
    <property type="project" value="UniProtKB-SubCell"/>
</dbReference>
<evidence type="ECO:0000256" key="15">
    <source>
        <dbReference type="ARBA" id="ARBA00023136"/>
    </source>
</evidence>
<dbReference type="FunFam" id="2.60.40.1730:FF:000013">
    <property type="entry name" value="Aminopeptidase"/>
    <property type="match status" value="1"/>
</dbReference>
<dbReference type="InterPro" id="IPR001930">
    <property type="entry name" value="Peptidase_M1"/>
</dbReference>
<dbReference type="PANTHER" id="PTHR11533:SF301">
    <property type="entry name" value="AMINOPEPTIDASE"/>
    <property type="match status" value="1"/>
</dbReference>
<evidence type="ECO:0000256" key="14">
    <source>
        <dbReference type="ARBA" id="ARBA00023049"/>
    </source>
</evidence>
<keyword evidence="11" id="KW-0732">Signal</keyword>
<accession>A0A482W9F5</accession>
<dbReference type="Pfam" id="PF17900">
    <property type="entry name" value="Peptidase_M1_N"/>
    <property type="match status" value="2"/>
</dbReference>
<feature type="domain" description="Aminopeptidase N-like N-terminal" evidence="26">
    <location>
        <begin position="101"/>
        <end position="170"/>
    </location>
</feature>
<keyword evidence="12" id="KW-0378">Hydrolase</keyword>
<dbReference type="GO" id="GO:0016285">
    <property type="term" value="F:alanyl aminopeptidase activity"/>
    <property type="evidence" value="ECO:0007669"/>
    <property type="project" value="UniProtKB-EC"/>
</dbReference>
<protein>
    <recommendedName>
        <fullName evidence="5">Aminopeptidase N</fullName>
        <ecNumber evidence="4">3.4.11.2</ecNumber>
    </recommendedName>
    <alternativeName>
        <fullName evidence="19">Microsomal aminopeptidase</fullName>
    </alternativeName>
</protein>
<feature type="binding site" evidence="22">
    <location>
        <position position="488"/>
    </location>
    <ligand>
        <name>Zn(2+)</name>
        <dbReference type="ChEBI" id="CHEBI:29105"/>
        <note>catalytic</note>
    </ligand>
</feature>
<dbReference type="PANTHER" id="PTHR11533">
    <property type="entry name" value="PROTEASE M1 ZINC METALLOPROTEASE"/>
    <property type="match status" value="1"/>
</dbReference>
<comment type="cofactor">
    <cofactor evidence="22">
        <name>Zn(2+)</name>
        <dbReference type="ChEBI" id="CHEBI:29105"/>
    </cofactor>
    <text evidence="22">Binds 1 zinc ion per subunit.</text>
</comment>
<dbReference type="FunFam" id="2.60.40.1910:FF:000008">
    <property type="entry name" value="Aminopeptidase"/>
    <property type="match status" value="1"/>
</dbReference>
<dbReference type="PRINTS" id="PR00756">
    <property type="entry name" value="ALADIPTASE"/>
</dbReference>
<evidence type="ECO:0000313" key="28">
    <source>
        <dbReference type="Proteomes" id="UP000292052"/>
    </source>
</evidence>
<dbReference type="GO" id="GO:0042277">
    <property type="term" value="F:peptide binding"/>
    <property type="evidence" value="ECO:0007669"/>
    <property type="project" value="TreeGrafter"/>
</dbReference>
<evidence type="ECO:0000256" key="13">
    <source>
        <dbReference type="ARBA" id="ARBA00022833"/>
    </source>
</evidence>
<dbReference type="Pfam" id="PF01433">
    <property type="entry name" value="Peptidase_M1"/>
    <property type="match status" value="1"/>
</dbReference>
<evidence type="ECO:0000313" key="27">
    <source>
        <dbReference type="EMBL" id="RZC41831.1"/>
    </source>
</evidence>
<feature type="domain" description="ERAP1-like C-terminal" evidence="25">
    <location>
        <begin position="719"/>
        <end position="1039"/>
    </location>
</feature>
<evidence type="ECO:0000256" key="4">
    <source>
        <dbReference type="ARBA" id="ARBA00012564"/>
    </source>
</evidence>
<evidence type="ECO:0000256" key="6">
    <source>
        <dbReference type="ARBA" id="ARBA00022438"/>
    </source>
</evidence>
<evidence type="ECO:0000256" key="23">
    <source>
        <dbReference type="PIRSR" id="PIRSR634016-4"/>
    </source>
</evidence>
<evidence type="ECO:0000256" key="20">
    <source>
        <dbReference type="PIRSR" id="PIRSR634016-1"/>
    </source>
</evidence>
<evidence type="ECO:0000256" key="9">
    <source>
        <dbReference type="ARBA" id="ARBA00022670"/>
    </source>
</evidence>
<dbReference type="STRING" id="1661398.A0A482W9F5"/>
<feature type="binding site" evidence="21">
    <location>
        <position position="315"/>
    </location>
    <ligand>
        <name>substrate</name>
    </ligand>
</feature>
<evidence type="ECO:0000256" key="2">
    <source>
        <dbReference type="ARBA" id="ARBA00004609"/>
    </source>
</evidence>
<dbReference type="OrthoDB" id="10031169at2759"/>
<proteinExistence type="inferred from homology"/>
<keyword evidence="16" id="KW-1015">Disulfide bond</keyword>
<evidence type="ECO:0000256" key="7">
    <source>
        <dbReference type="ARBA" id="ARBA00022475"/>
    </source>
</evidence>
<feature type="binding site" evidence="21">
    <location>
        <position position="994"/>
    </location>
    <ligand>
        <name>substrate</name>
    </ligand>
</feature>
<dbReference type="EMBL" id="QDEB01013702">
    <property type="protein sequence ID" value="RZC41831.1"/>
    <property type="molecule type" value="Genomic_DNA"/>
</dbReference>
<dbReference type="InterPro" id="IPR014782">
    <property type="entry name" value="Peptidase_M1_dom"/>
</dbReference>
<keyword evidence="7" id="KW-1003">Cell membrane</keyword>
<dbReference type="Gene3D" id="1.10.390.10">
    <property type="entry name" value="Neutral Protease Domain 2"/>
    <property type="match status" value="1"/>
</dbReference>
<evidence type="ECO:0000256" key="21">
    <source>
        <dbReference type="PIRSR" id="PIRSR634016-2"/>
    </source>
</evidence>
<evidence type="ECO:0000259" key="26">
    <source>
        <dbReference type="Pfam" id="PF17900"/>
    </source>
</evidence>
<dbReference type="GO" id="GO:0005737">
    <property type="term" value="C:cytoplasm"/>
    <property type="evidence" value="ECO:0007669"/>
    <property type="project" value="TreeGrafter"/>
</dbReference>
<dbReference type="GO" id="GO:0005615">
    <property type="term" value="C:extracellular space"/>
    <property type="evidence" value="ECO:0007669"/>
    <property type="project" value="TreeGrafter"/>
</dbReference>
<dbReference type="InterPro" id="IPR050344">
    <property type="entry name" value="Peptidase_M1_aminopeptidases"/>
</dbReference>
<keyword evidence="15" id="KW-0472">Membrane</keyword>
<keyword evidence="13 22" id="KW-0862">Zinc</keyword>
<sequence length="1063" mass="120793">MNNIPFYLNILYIPTLILNSVSSSVTDLITVGGEYRLPVDIIPFHYVVDLNLEENTFVTNTFSGAVSISLEVVNSVNKIKLHYKDITIKTLNLKTNRNLSETSMHGFYKSSYEENGTINYLATTHFEAAHAREAFPCFDEPGFKATFDITITFPEGFNGLSNTKTVNQENIYGLGSPVTNLPNDQYRLPNDVLPVHYILDLKLQEDVFLTNTFFGTVIIGLDVINPINEIKLHYSELTIKTLILNSGNRIINTLYSYDSITQILTILSENLNTRNNYNLTISYEGVLSETAMNGFYKSSYEENGTVSYLATTHFEATHARKAFPCFDEPVFKASFDISITFPQGFNALANTKIAKQEIIDDNLQRVTFQTTPKMSTYLLAFIISKFTCTEGNPVDQIPTSVCSRKGTQNSADLAVSVAPKVLEVMEGYTDYKYGSSNITKLTQVAIPDFAAGAMENWGLVTFRETSLLWDEEESSNIYQESVVNVVAHELSHQWFGDLVTLDWWSNIFLNEGFATYFGYYVTDQIYPQWEFAKQFVIEQLQIALLADSMQTSLPLSYYVETPDKISERFDDISYNKGGSILRMVHYFLGIENFKSGLRDYISNNKFLNANPTILWNSFEKYAEQLPQPQKLPDKMTVVMENWTNKSGYPLLTVNSNGSDVIISQEQFLYSGSTDTKWYVPISYTVSNENFSDTATKAWLTPSEDLIIFDVLSNQSNANWIILNNQQTGFYRINYNDELWRKISESLLNPEFDGIDVMNRGQIVDDLLNLARANKKNYSDVFDLLSFLKNDEAYYPWYSAFNGFSYVLQRTGDKNLITSLSDYVSGLMQQLYASTPFNIEQPDDHVYTRRQILGLTWACSLGIEDCITNSKTLFANYRDQSIKPSRNLKSIIYCNGLRYSENVAEDFNFLWTKYSESQISTEKVTILKALGCIKNRDVLNEYLQRVITDGSGIRIQDASSVFSAIYSSNVEGIDIVFDFVINNYKDIVAHFGSTRSLNSVISSVADRFTNQEQIEKLKNFASNDEVDESVRTAATEALKTAETNLETTRYLEAQLRDYFGSQLI</sequence>
<feature type="binding site" evidence="22">
    <location>
        <position position="492"/>
    </location>
    <ligand>
        <name>Zn(2+)</name>
        <dbReference type="ChEBI" id="CHEBI:29105"/>
        <note>catalytic</note>
    </ligand>
</feature>
<comment type="catalytic activity">
    <reaction evidence="1">
        <text>Release of an N-terminal amino acid, Xaa-|-Yaa- from a peptide, amide or arylamide. Xaa is preferably Ala, but may be most amino acids including Pro (slow action). When a terminal hydrophobic residue is followed by a prolyl residue, the two may be released as an intact Xaa-Pro dipeptide.</text>
        <dbReference type="EC" id="3.4.11.2"/>
    </reaction>
</comment>
<dbReference type="GO" id="GO:0008270">
    <property type="term" value="F:zinc ion binding"/>
    <property type="evidence" value="ECO:0007669"/>
    <property type="project" value="InterPro"/>
</dbReference>
<evidence type="ECO:0000256" key="11">
    <source>
        <dbReference type="ARBA" id="ARBA00022729"/>
    </source>
</evidence>
<evidence type="ECO:0000259" key="25">
    <source>
        <dbReference type="Pfam" id="PF11838"/>
    </source>
</evidence>
<feature type="binding site" evidence="22">
    <location>
        <position position="511"/>
    </location>
    <ligand>
        <name>Zn(2+)</name>
        <dbReference type="ChEBI" id="CHEBI:29105"/>
        <note>catalytic</note>
    </ligand>
</feature>
<dbReference type="InterPro" id="IPR042097">
    <property type="entry name" value="Aminopeptidase_N-like_N_sf"/>
</dbReference>
<feature type="domain" description="Peptidase M1 membrane alanine aminopeptidase" evidence="24">
    <location>
        <begin position="415"/>
        <end position="642"/>
    </location>
</feature>
<dbReference type="CDD" id="cd09601">
    <property type="entry name" value="M1_APN-Q_like"/>
    <property type="match status" value="1"/>
</dbReference>
<name>A0A482W9F5_ASBVE</name>
<dbReference type="InterPro" id="IPR034016">
    <property type="entry name" value="M1_APN-typ"/>
</dbReference>
<keyword evidence="28" id="KW-1185">Reference proteome</keyword>
<dbReference type="Gene3D" id="2.60.40.1910">
    <property type="match status" value="1"/>
</dbReference>
<dbReference type="InterPro" id="IPR024571">
    <property type="entry name" value="ERAP1-like_C_dom"/>
</dbReference>
<dbReference type="GO" id="GO:0098552">
    <property type="term" value="C:side of membrane"/>
    <property type="evidence" value="ECO:0007669"/>
    <property type="project" value="UniProtKB-KW"/>
</dbReference>
<evidence type="ECO:0000256" key="1">
    <source>
        <dbReference type="ARBA" id="ARBA00000098"/>
    </source>
</evidence>
<reference evidence="27 28" key="1">
    <citation type="submission" date="2017-03" db="EMBL/GenBank/DDBJ databases">
        <title>Genome of the blue death feigning beetle - Asbolus verrucosus.</title>
        <authorList>
            <person name="Rider S.D."/>
        </authorList>
    </citation>
    <scope>NUCLEOTIDE SEQUENCE [LARGE SCALE GENOMIC DNA]</scope>
    <source>
        <strain evidence="27">Butters</strain>
        <tissue evidence="27">Head and leg muscle</tissue>
    </source>
</reference>
<feature type="domain" description="Aminopeptidase N-like N-terminal" evidence="26">
    <location>
        <begin position="194"/>
        <end position="378"/>
    </location>
</feature>
<feature type="active site" description="Proton acceptor" evidence="20">
    <location>
        <position position="489"/>
    </location>
</feature>
<dbReference type="SUPFAM" id="SSF55486">
    <property type="entry name" value="Metalloproteases ('zincins'), catalytic domain"/>
    <property type="match status" value="1"/>
</dbReference>
<keyword evidence="9" id="KW-0645">Protease</keyword>
<dbReference type="Proteomes" id="UP000292052">
    <property type="component" value="Unassembled WGS sequence"/>
</dbReference>
<dbReference type="Gene3D" id="2.60.40.1730">
    <property type="entry name" value="tricorn interacting facor f3 domain"/>
    <property type="match status" value="2"/>
</dbReference>
<dbReference type="SUPFAM" id="SSF63737">
    <property type="entry name" value="Leukotriene A4 hydrolase N-terminal domain"/>
    <property type="match status" value="2"/>
</dbReference>
<evidence type="ECO:0000256" key="5">
    <source>
        <dbReference type="ARBA" id="ARBA00015611"/>
    </source>
</evidence>
<evidence type="ECO:0000256" key="10">
    <source>
        <dbReference type="ARBA" id="ARBA00022723"/>
    </source>
</evidence>
<evidence type="ECO:0000256" key="16">
    <source>
        <dbReference type="ARBA" id="ARBA00023157"/>
    </source>
</evidence>
<dbReference type="GO" id="GO:0070006">
    <property type="term" value="F:metalloaminopeptidase activity"/>
    <property type="evidence" value="ECO:0007669"/>
    <property type="project" value="TreeGrafter"/>
</dbReference>
<keyword evidence="8" id="KW-0336">GPI-anchor</keyword>
<feature type="binding site" evidence="21">
    <location>
        <begin position="452"/>
        <end position="456"/>
    </location>
    <ligand>
        <name>substrate</name>
    </ligand>
</feature>
<evidence type="ECO:0000256" key="17">
    <source>
        <dbReference type="ARBA" id="ARBA00023180"/>
    </source>
</evidence>
<keyword evidence="14" id="KW-0482">Metalloprotease</keyword>
<evidence type="ECO:0000256" key="19">
    <source>
        <dbReference type="ARBA" id="ARBA00042613"/>
    </source>
</evidence>
<dbReference type="EC" id="3.4.11.2" evidence="4"/>
<dbReference type="InterPro" id="IPR045357">
    <property type="entry name" value="Aminopeptidase_N-like_N"/>
</dbReference>